<dbReference type="GO" id="GO:0008757">
    <property type="term" value="F:S-adenosylmethionine-dependent methyltransferase activity"/>
    <property type="evidence" value="ECO:0007669"/>
    <property type="project" value="InterPro"/>
</dbReference>
<evidence type="ECO:0000313" key="2">
    <source>
        <dbReference type="EMBL" id="EFN63332.1"/>
    </source>
</evidence>
<dbReference type="STRING" id="104421.E2AT87"/>
<dbReference type="EMBL" id="GL442545">
    <property type="protein sequence ID" value="EFN63332.1"/>
    <property type="molecule type" value="Genomic_DNA"/>
</dbReference>
<feature type="domain" description="Methyltransferase type 11" evidence="1">
    <location>
        <begin position="37"/>
        <end position="136"/>
    </location>
</feature>
<sequence>MESPESYLANSNMQRRDTIEIIVEFSCELSNMRGKCIDIGCGPGQITKDILLPFLSEETEMIGADISQEMINYARQNYADKRLSYVIMDIESDLPSDEIEHYDNTVSFYCLHWCKDIRYAFENIYKLLRPQGTALIMFLSHHIGFEAYLRLKEDPRFQPYLQDVRRYLPYFQRKRYKDIEANAQKMLENTGFKILHCSNRKKSFHFTKTSLTDSACAVNPFMKRFPDENLKKEFLEEFIKEIISLNQNVPLKKTKEAQKEFFTLPYYLLVAHVQKP</sequence>
<dbReference type="CDD" id="cd02440">
    <property type="entry name" value="AdoMet_MTases"/>
    <property type="match status" value="1"/>
</dbReference>
<gene>
    <name evidence="2" type="ORF">EAG_15459</name>
</gene>
<dbReference type="InterPro" id="IPR013216">
    <property type="entry name" value="Methyltransf_11"/>
</dbReference>
<protein>
    <submittedName>
        <fullName evidence="2">Uncharacterized protein YHR209W</fullName>
    </submittedName>
</protein>
<proteinExistence type="predicted"/>
<evidence type="ECO:0000313" key="3">
    <source>
        <dbReference type="Proteomes" id="UP000000311"/>
    </source>
</evidence>
<dbReference type="InterPro" id="IPR029063">
    <property type="entry name" value="SAM-dependent_MTases_sf"/>
</dbReference>
<dbReference type="Proteomes" id="UP000000311">
    <property type="component" value="Unassembled WGS sequence"/>
</dbReference>
<dbReference type="FunCoup" id="E2AT87">
    <property type="interactions" value="13"/>
</dbReference>
<organism evidence="3">
    <name type="scientific">Camponotus floridanus</name>
    <name type="common">Florida carpenter ant</name>
    <dbReference type="NCBI Taxonomy" id="104421"/>
    <lineage>
        <taxon>Eukaryota</taxon>
        <taxon>Metazoa</taxon>
        <taxon>Ecdysozoa</taxon>
        <taxon>Arthropoda</taxon>
        <taxon>Hexapoda</taxon>
        <taxon>Insecta</taxon>
        <taxon>Pterygota</taxon>
        <taxon>Neoptera</taxon>
        <taxon>Endopterygota</taxon>
        <taxon>Hymenoptera</taxon>
        <taxon>Apocrita</taxon>
        <taxon>Aculeata</taxon>
        <taxon>Formicoidea</taxon>
        <taxon>Formicidae</taxon>
        <taxon>Formicinae</taxon>
        <taxon>Camponotus</taxon>
    </lineage>
</organism>
<dbReference type="KEGG" id="cfo:105255785"/>
<dbReference type="OrthoDB" id="8300214at2759"/>
<accession>E2AT87</accession>
<dbReference type="OMA" id="IQHNVEI"/>
<evidence type="ECO:0000259" key="1">
    <source>
        <dbReference type="Pfam" id="PF08241"/>
    </source>
</evidence>
<dbReference type="SUPFAM" id="SSF53335">
    <property type="entry name" value="S-adenosyl-L-methionine-dependent methyltransferases"/>
    <property type="match status" value="1"/>
</dbReference>
<dbReference type="Pfam" id="PF08241">
    <property type="entry name" value="Methyltransf_11"/>
    <property type="match status" value="1"/>
</dbReference>
<dbReference type="PANTHER" id="PTHR43861">
    <property type="entry name" value="TRANS-ACONITATE 2-METHYLTRANSFERASE-RELATED"/>
    <property type="match status" value="1"/>
</dbReference>
<reference evidence="2 3" key="1">
    <citation type="journal article" date="2010" name="Science">
        <title>Genomic comparison of the ants Camponotus floridanus and Harpegnathos saltator.</title>
        <authorList>
            <person name="Bonasio R."/>
            <person name="Zhang G."/>
            <person name="Ye C."/>
            <person name="Mutti N.S."/>
            <person name="Fang X."/>
            <person name="Qin N."/>
            <person name="Donahue G."/>
            <person name="Yang P."/>
            <person name="Li Q."/>
            <person name="Li C."/>
            <person name="Zhang P."/>
            <person name="Huang Z."/>
            <person name="Berger S.L."/>
            <person name="Reinberg D."/>
            <person name="Wang J."/>
            <person name="Liebig J."/>
        </authorList>
    </citation>
    <scope>NUCLEOTIDE SEQUENCE [LARGE SCALE GENOMIC DNA]</scope>
    <source>
        <strain evidence="3">C129</strain>
    </source>
</reference>
<dbReference type="InParanoid" id="E2AT87"/>
<keyword evidence="3" id="KW-1185">Reference proteome</keyword>
<name>E2AT87_CAMFO</name>
<dbReference type="Gene3D" id="3.40.50.150">
    <property type="entry name" value="Vaccinia Virus protein VP39"/>
    <property type="match status" value="1"/>
</dbReference>
<dbReference type="PANTHER" id="PTHR43861:SF1">
    <property type="entry name" value="TRANS-ACONITATE 2-METHYLTRANSFERASE"/>
    <property type="match status" value="1"/>
</dbReference>
<dbReference type="AlphaFoldDB" id="E2AT87"/>